<organism evidence="2">
    <name type="scientific">Brachypodium distachyon</name>
    <name type="common">Purple false brome</name>
    <name type="synonym">Trachynia distachya</name>
    <dbReference type="NCBI Taxonomy" id="15368"/>
    <lineage>
        <taxon>Eukaryota</taxon>
        <taxon>Viridiplantae</taxon>
        <taxon>Streptophyta</taxon>
        <taxon>Embryophyta</taxon>
        <taxon>Tracheophyta</taxon>
        <taxon>Spermatophyta</taxon>
        <taxon>Magnoliopsida</taxon>
        <taxon>Liliopsida</taxon>
        <taxon>Poales</taxon>
        <taxon>Poaceae</taxon>
        <taxon>BOP clade</taxon>
        <taxon>Pooideae</taxon>
        <taxon>Stipodae</taxon>
        <taxon>Brachypodieae</taxon>
        <taxon>Brachypodium</taxon>
    </lineage>
</organism>
<dbReference type="PANTHER" id="PTHR14145">
    <property type="entry name" value="26S PROTESOME SUBUNIT 6"/>
    <property type="match status" value="1"/>
</dbReference>
<accession>A0A0Q3FCX7</accession>
<proteinExistence type="predicted"/>
<dbReference type="AlphaFoldDB" id="A0A0Q3FCX7"/>
<dbReference type="InterPro" id="IPR036390">
    <property type="entry name" value="WH_DNA-bd_sf"/>
</dbReference>
<feature type="domain" description="PCI" evidence="1">
    <location>
        <begin position="277"/>
        <end position="447"/>
    </location>
</feature>
<protein>
    <recommendedName>
        <fullName evidence="1">PCI domain-containing protein</fullName>
    </recommendedName>
</protein>
<dbReference type="Pfam" id="PF10602">
    <property type="entry name" value="RPN7"/>
    <property type="match status" value="1"/>
</dbReference>
<keyword evidence="4" id="KW-1185">Reference proteome</keyword>
<dbReference type="InterPro" id="IPR048624">
    <property type="entry name" value="CSN1_C"/>
</dbReference>
<dbReference type="EMBL" id="CM000882">
    <property type="protein sequence ID" value="KQJ97503.1"/>
    <property type="molecule type" value="Genomic_DNA"/>
</dbReference>
<dbReference type="GeneID" id="100837801"/>
<dbReference type="PROSITE" id="PS50250">
    <property type="entry name" value="PCI"/>
    <property type="match status" value="1"/>
</dbReference>
<dbReference type="Gramene" id="KQJ97503">
    <property type="protein sequence ID" value="KQJ97503"/>
    <property type="gene ID" value="BRADI_3g31500v3"/>
</dbReference>
<evidence type="ECO:0000313" key="3">
    <source>
        <dbReference type="EnsemblPlants" id="KQJ97503"/>
    </source>
</evidence>
<dbReference type="ExpressionAtlas" id="A0A0Q3FCX7">
    <property type="expression patterns" value="baseline and differential"/>
</dbReference>
<dbReference type="EnsemblPlants" id="KQJ97503">
    <property type="protein sequence ID" value="KQJ97503"/>
    <property type="gene ID" value="BRADI_3g31500v3"/>
</dbReference>
<dbReference type="Proteomes" id="UP000008810">
    <property type="component" value="Chromosome 3"/>
</dbReference>
<dbReference type="SMART" id="SM00088">
    <property type="entry name" value="PINT"/>
    <property type="match status" value="1"/>
</dbReference>
<dbReference type="Pfam" id="PF21151">
    <property type="entry name" value="CSN1_C"/>
    <property type="match status" value="1"/>
</dbReference>
<dbReference type="RefSeq" id="XP_003574218.2">
    <property type="nucleotide sequence ID" value="XM_003574170.4"/>
</dbReference>
<evidence type="ECO:0000259" key="1">
    <source>
        <dbReference type="PROSITE" id="PS50250"/>
    </source>
</evidence>
<dbReference type="SUPFAM" id="SSF46785">
    <property type="entry name" value="Winged helix' DNA-binding domain"/>
    <property type="match status" value="1"/>
</dbReference>
<reference evidence="2 3" key="1">
    <citation type="journal article" date="2010" name="Nature">
        <title>Genome sequencing and analysis of the model grass Brachypodium distachyon.</title>
        <authorList>
            <consortium name="International Brachypodium Initiative"/>
        </authorList>
    </citation>
    <scope>NUCLEOTIDE SEQUENCE [LARGE SCALE GENOMIC DNA]</scope>
    <source>
        <strain evidence="2">Bd21</strain>
        <strain evidence="3">cv. Bd21</strain>
    </source>
</reference>
<dbReference type="Gene3D" id="1.25.40.570">
    <property type="match status" value="1"/>
</dbReference>
<dbReference type="InterPro" id="IPR019585">
    <property type="entry name" value="Rpn7/CSN1"/>
</dbReference>
<dbReference type="PANTHER" id="PTHR14145:SF4">
    <property type="entry name" value="PCI DOMAIN-CONTAINING PROTEIN"/>
    <property type="match status" value="1"/>
</dbReference>
<dbReference type="FunFam" id="1.25.40.570:FF:000014">
    <property type="entry name" value="COP9 signalosome complex subunit 1"/>
    <property type="match status" value="1"/>
</dbReference>
<gene>
    <name evidence="3" type="primary">LOC100837801</name>
    <name evidence="2" type="ORF">BRADI_3g31500v3</name>
</gene>
<dbReference type="Pfam" id="PF01399">
    <property type="entry name" value="PCI"/>
    <property type="match status" value="1"/>
</dbReference>
<name>A0A0Q3FCX7_BRADI</name>
<dbReference type="GO" id="GO:0008180">
    <property type="term" value="C:COP9 signalosome"/>
    <property type="evidence" value="ECO:0000318"/>
    <property type="project" value="GO_Central"/>
</dbReference>
<dbReference type="InterPro" id="IPR000717">
    <property type="entry name" value="PCI_dom"/>
</dbReference>
<reference evidence="3" key="3">
    <citation type="submission" date="2018-08" db="UniProtKB">
        <authorList>
            <consortium name="EnsemblPlants"/>
        </authorList>
    </citation>
    <scope>IDENTIFICATION</scope>
    <source>
        <strain evidence="3">cv. Bd21</strain>
    </source>
</reference>
<reference evidence="2" key="2">
    <citation type="submission" date="2017-06" db="EMBL/GenBank/DDBJ databases">
        <title>WGS assembly of Brachypodium distachyon.</title>
        <authorList>
            <consortium name="The International Brachypodium Initiative"/>
            <person name="Lucas S."/>
            <person name="Harmon-Smith M."/>
            <person name="Lail K."/>
            <person name="Tice H."/>
            <person name="Grimwood J."/>
            <person name="Bruce D."/>
            <person name="Barry K."/>
            <person name="Shu S."/>
            <person name="Lindquist E."/>
            <person name="Wang M."/>
            <person name="Pitluck S."/>
            <person name="Vogel J.P."/>
            <person name="Garvin D.F."/>
            <person name="Mockler T.C."/>
            <person name="Schmutz J."/>
            <person name="Rokhsar D."/>
            <person name="Bevan M.W."/>
        </authorList>
    </citation>
    <scope>NUCLEOTIDE SEQUENCE</scope>
    <source>
        <strain evidence="2">Bd21</strain>
    </source>
</reference>
<dbReference type="OrthoDB" id="422427at2759"/>
<evidence type="ECO:0000313" key="4">
    <source>
        <dbReference type="Proteomes" id="UP000008810"/>
    </source>
</evidence>
<evidence type="ECO:0000313" key="2">
    <source>
        <dbReference type="EMBL" id="KQJ97503.1"/>
    </source>
</evidence>
<dbReference type="STRING" id="15368.A0A0Q3FCX7"/>
<sequence>MGRARESPTRESPTRECEFTDRPLILSFASLSSPLRLPLPCCPPAVPLGFNLMDVEDELPTAPPSANGGGEASLVAVSGDQFDLEAYAAQYSGRTRVARLLFIAGKCGSEPMWLDALRLAYDESLKGEDTTLHHDVSARIAGRLGPRYGVDLAWSDAVERRALMRKDKLDSELNGYRTNLIKESIRMGYNDFGDFHYARGQLSEALKSYIRTRDYCTNPKHVVQMCMNVILVSIELGQFMHVSNYVSKAEQTPEDIDPVTVAKLRAAAGIAYLGTNKYKLAARKFIETGSELRNNYSEVIAPQDVAIYGALCALASFDRSELKSKVIDNYNFRNFLELVPEVRELVHDFYASRYGSCLGYLEKLKSNLLLDIHLHEHVETLYKDIRHKAIIQYTFPFISVDLNTMAVAFKTSVTMLEKELAALITDNKIQARIDSHNKILYANHADQRNTTFQRALQTGNEFERDVKSMLLRANLLKHEYNQKAAEKRV</sequence>
<dbReference type="InterPro" id="IPR045135">
    <property type="entry name" value="Rpn7_N"/>
</dbReference>